<reference evidence="1 2" key="1">
    <citation type="journal article" date="2018" name="Mol. Biol. Evol.">
        <title>Broad Genomic Sampling Reveals a Smut Pathogenic Ancestry of the Fungal Clade Ustilaginomycotina.</title>
        <authorList>
            <person name="Kijpornyongpan T."/>
            <person name="Mondo S.J."/>
            <person name="Barry K."/>
            <person name="Sandor L."/>
            <person name="Lee J."/>
            <person name="Lipzen A."/>
            <person name="Pangilinan J."/>
            <person name="LaButti K."/>
            <person name="Hainaut M."/>
            <person name="Henrissat B."/>
            <person name="Grigoriev I.V."/>
            <person name="Spatafora J.W."/>
            <person name="Aime M.C."/>
        </authorList>
    </citation>
    <scope>NUCLEOTIDE SEQUENCE [LARGE SCALE GENOMIC DNA]</scope>
    <source>
        <strain evidence="1 2">SA 807</strain>
    </source>
</reference>
<sequence length="1057" mass="116789">MSSSSSSTSSNNQAANQRPNSILSRFVLRAKSRQPNPIPNSLKPLETKPTRALVPTTTSSPSSSKRRKSLSSILSPREEFGPPFRELDPLLTAEYCVPEHVAAFAEALREDLGQQENAQGGVGPAQITGSSTWSLLGFGGSQVTSGSNTPREASSSEPTATQASNPRKVGRIAAASDFAPVRERTSKRRRRGIDSGSREGFVYHTARWPLLIGIFVTIFLEFALYVFIRQVVNVIEYAIAWRGKKGVLRNKMRSATTHAEWKEAALQQDDFLGYEKWKEEDASGLYDWILVKKVAASLRSFREKDDAENLLGVLDLCLRNNFAGTENFRLYSETFYGTKYLIEGYLAEIEASLKFLEETEKVPLETKRAFYKNVSRNLGRSALCLSGGGSFGYYHVGVVKALLDAKLLPRVVTGTSAGGLIAALTCTRTDEELQTLLCPALADRITACEEPIKVWAKRAWKTGARFDTVKWAEKAAFFTLGSMTFREAHARTGKILCVSVIPSDRHSPVKLLNYITAPDCIIWSSLLASAAVPGILNPVCLMQKKKDGSVVPWNWGHRFKDGSLRVDIPLQDLHSLFNVNYPIVSQVNPHVHLFHFGSKGAPGRPTAHRKGKGWRGGFVLSASEHVLKLHLKMNFKIIRDLDLLPAILGQDWSSVFLQPFGGAVTIWPKTRFWDWVRILSDPDRKELARMMRVGQSVTFPKIHMIENRVRLEKAVERGRKLCRQAIRARAKAQSRTSWGTSRPDSASGAEDLGTSSRFSREEAESMRNSNGPLTAASLPSDTDLDDFFSSKKAFDRMRVGVDTPDLDETRGFPFGVEGLPSTGSNARRAPPRAGEYSLEPLQMLPSSESTSAVASGNVSPSPSGPLHRHHHHAMLRQDSGQKASLYPSYARYLNESRGGRSWLSRGDDDGGGDNGREEAYQVEEGEGARRKDKEDEESGGNPDDRVEPEEGDAEEKDGREETKVGEVSESEMILRSGGIDQAEWIGDQRGDGVGRSRKDSSASSIHGASLGLEEREGRSREKSWDDRSHRRSRDATEAEDDLEDSSSSSSDSGEFEK</sequence>
<dbReference type="EMBL" id="KZ820362">
    <property type="protein sequence ID" value="PWN47704.1"/>
    <property type="molecule type" value="Genomic_DNA"/>
</dbReference>
<gene>
    <name evidence="1" type="ORF">IE53DRAFT_390171</name>
</gene>
<evidence type="ECO:0000313" key="2">
    <source>
        <dbReference type="Proteomes" id="UP000245626"/>
    </source>
</evidence>
<organism evidence="1 2">
    <name type="scientific">Violaceomyces palustris</name>
    <dbReference type="NCBI Taxonomy" id="1673888"/>
    <lineage>
        <taxon>Eukaryota</taxon>
        <taxon>Fungi</taxon>
        <taxon>Dikarya</taxon>
        <taxon>Basidiomycota</taxon>
        <taxon>Ustilaginomycotina</taxon>
        <taxon>Ustilaginomycetes</taxon>
        <taxon>Violaceomycetales</taxon>
        <taxon>Violaceomycetaceae</taxon>
        <taxon>Violaceomyces</taxon>
    </lineage>
</organism>
<dbReference type="Proteomes" id="UP000245626">
    <property type="component" value="Unassembled WGS sequence"/>
</dbReference>
<name>A0ACD0NPI1_9BASI</name>
<evidence type="ECO:0000313" key="1">
    <source>
        <dbReference type="EMBL" id="PWN47704.1"/>
    </source>
</evidence>
<accession>A0ACD0NPI1</accession>
<protein>
    <submittedName>
        <fullName evidence="1">Patatin-domain-containing protein</fullName>
    </submittedName>
</protein>
<proteinExistence type="predicted"/>
<keyword evidence="2" id="KW-1185">Reference proteome</keyword>